<evidence type="ECO:0000313" key="2">
    <source>
        <dbReference type="Proteomes" id="UP000316360"/>
    </source>
</evidence>
<dbReference type="Gene3D" id="3.40.50.2000">
    <property type="entry name" value="Glycogen Phosphorylase B"/>
    <property type="match status" value="1"/>
</dbReference>
<dbReference type="SUPFAM" id="SSF53756">
    <property type="entry name" value="UDP-Glycosyltransferase/glycogen phosphorylase"/>
    <property type="match status" value="1"/>
</dbReference>
<proteinExistence type="predicted"/>
<dbReference type="EMBL" id="SOKJ01000192">
    <property type="protein sequence ID" value="TET10969.1"/>
    <property type="molecule type" value="Genomic_DNA"/>
</dbReference>
<accession>A0A523RZD6</accession>
<feature type="non-terminal residue" evidence="1">
    <location>
        <position position="140"/>
    </location>
</feature>
<evidence type="ECO:0000313" key="1">
    <source>
        <dbReference type="EMBL" id="TET10969.1"/>
    </source>
</evidence>
<organism evidence="1 2">
    <name type="scientific">Aerophobetes bacterium</name>
    <dbReference type="NCBI Taxonomy" id="2030807"/>
    <lineage>
        <taxon>Bacteria</taxon>
        <taxon>Candidatus Aerophobota</taxon>
    </lineage>
</organism>
<protein>
    <recommendedName>
        <fullName evidence="3">Glycosyltransferase subfamily 4-like N-terminal domain-containing protein</fullName>
    </recommendedName>
</protein>
<comment type="caution">
    <text evidence="1">The sequence shown here is derived from an EMBL/GenBank/DDBJ whole genome shotgun (WGS) entry which is preliminary data.</text>
</comment>
<gene>
    <name evidence="1" type="ORF">E3J84_03435</name>
</gene>
<evidence type="ECO:0008006" key="3">
    <source>
        <dbReference type="Google" id="ProtNLM"/>
    </source>
</evidence>
<sequence length="140" mass="17016">MEVKSNTSRKLKVCMLLPYRYEPDMLIYSRLEIFSYITRFGHQVSWVISSEKDQPQPFFLNDVKVYTVPYHHYVPGDWILPRIFNKIIYAFRRMRFILRIFREEKYDLIFVRTDIFDGLIAAYIKGRHKIPFVFELPNPL</sequence>
<name>A0A523RZD6_UNCAE</name>
<reference evidence="1 2" key="1">
    <citation type="submission" date="2019-03" db="EMBL/GenBank/DDBJ databases">
        <title>Metabolic potential of uncultured bacteria and archaea associated with petroleum seepage in deep-sea sediments.</title>
        <authorList>
            <person name="Dong X."/>
            <person name="Hubert C."/>
        </authorList>
    </citation>
    <scope>NUCLEOTIDE SEQUENCE [LARGE SCALE GENOMIC DNA]</scope>
    <source>
        <strain evidence="1">E44_bin7</strain>
    </source>
</reference>
<dbReference type="Proteomes" id="UP000316360">
    <property type="component" value="Unassembled WGS sequence"/>
</dbReference>
<dbReference type="AlphaFoldDB" id="A0A523RZD6"/>